<protein>
    <submittedName>
        <fullName evidence="1">Uncharacterized protein</fullName>
    </submittedName>
</protein>
<evidence type="ECO:0000313" key="1">
    <source>
        <dbReference type="EMBL" id="KAJ8343803.1"/>
    </source>
</evidence>
<dbReference type="Proteomes" id="UP001152622">
    <property type="component" value="Chromosome 13"/>
</dbReference>
<dbReference type="AlphaFoldDB" id="A0A9Q1ERX1"/>
<keyword evidence="2" id="KW-1185">Reference proteome</keyword>
<evidence type="ECO:0000313" key="2">
    <source>
        <dbReference type="Proteomes" id="UP001152622"/>
    </source>
</evidence>
<reference evidence="1" key="1">
    <citation type="journal article" date="2023" name="Science">
        <title>Genome structures resolve the early diversification of teleost fishes.</title>
        <authorList>
            <person name="Parey E."/>
            <person name="Louis A."/>
            <person name="Montfort J."/>
            <person name="Bouchez O."/>
            <person name="Roques C."/>
            <person name="Iampietro C."/>
            <person name="Lluch J."/>
            <person name="Castinel A."/>
            <person name="Donnadieu C."/>
            <person name="Desvignes T."/>
            <person name="Floi Bucao C."/>
            <person name="Jouanno E."/>
            <person name="Wen M."/>
            <person name="Mejri S."/>
            <person name="Dirks R."/>
            <person name="Jansen H."/>
            <person name="Henkel C."/>
            <person name="Chen W.J."/>
            <person name="Zahm M."/>
            <person name="Cabau C."/>
            <person name="Klopp C."/>
            <person name="Thompson A.W."/>
            <person name="Robinson-Rechavi M."/>
            <person name="Braasch I."/>
            <person name="Lecointre G."/>
            <person name="Bobe J."/>
            <person name="Postlethwait J.H."/>
            <person name="Berthelot C."/>
            <person name="Roest Crollius H."/>
            <person name="Guiguen Y."/>
        </authorList>
    </citation>
    <scope>NUCLEOTIDE SEQUENCE</scope>
    <source>
        <strain evidence="1">WJC10195</strain>
    </source>
</reference>
<accession>A0A9Q1ERX1</accession>
<name>A0A9Q1ERX1_SYNKA</name>
<proteinExistence type="predicted"/>
<gene>
    <name evidence="1" type="ORF">SKAU_G00311320</name>
</gene>
<organism evidence="1 2">
    <name type="scientific">Synaphobranchus kaupii</name>
    <name type="common">Kaup's arrowtooth eel</name>
    <dbReference type="NCBI Taxonomy" id="118154"/>
    <lineage>
        <taxon>Eukaryota</taxon>
        <taxon>Metazoa</taxon>
        <taxon>Chordata</taxon>
        <taxon>Craniata</taxon>
        <taxon>Vertebrata</taxon>
        <taxon>Euteleostomi</taxon>
        <taxon>Actinopterygii</taxon>
        <taxon>Neopterygii</taxon>
        <taxon>Teleostei</taxon>
        <taxon>Anguilliformes</taxon>
        <taxon>Synaphobranchidae</taxon>
        <taxon>Synaphobranchus</taxon>
    </lineage>
</organism>
<dbReference type="EMBL" id="JAINUF010000013">
    <property type="protein sequence ID" value="KAJ8343803.1"/>
    <property type="molecule type" value="Genomic_DNA"/>
</dbReference>
<comment type="caution">
    <text evidence="1">The sequence shown here is derived from an EMBL/GenBank/DDBJ whole genome shotgun (WGS) entry which is preliminary data.</text>
</comment>
<sequence length="108" mass="11879">MVTSHSRESRPVKACIVVYFCSRLVGLQEQEVRPRKQGKSDRLLAQKPFLRNGKFCAPDRSSLAGPAGGACEELREEKSLNTVGRMFSGAHSSLEPSRMVSVTKTGRV</sequence>